<feature type="transmembrane region" description="Helical" evidence="1">
    <location>
        <begin position="101"/>
        <end position="122"/>
    </location>
</feature>
<dbReference type="NCBIfam" id="TIGR04086">
    <property type="entry name" value="TIGR04086_membr"/>
    <property type="match status" value="1"/>
</dbReference>
<evidence type="ECO:0000256" key="1">
    <source>
        <dbReference type="SAM" id="Phobius"/>
    </source>
</evidence>
<evidence type="ECO:0000313" key="2">
    <source>
        <dbReference type="EMBL" id="KGX84348.1"/>
    </source>
</evidence>
<protein>
    <submittedName>
        <fullName evidence="2">Membrane protein</fullName>
    </submittedName>
</protein>
<reference evidence="2 3" key="1">
    <citation type="submission" date="2013-08" db="EMBL/GenBank/DDBJ databases">
        <authorList>
            <person name="Huang J."/>
            <person name="Wang G."/>
        </authorList>
    </citation>
    <scope>NUCLEOTIDE SEQUENCE [LARGE SCALE GENOMIC DNA]</scope>
    <source>
        <strain evidence="2 3">BH030004</strain>
    </source>
</reference>
<dbReference type="RefSeq" id="WP_027448810.1">
    <property type="nucleotide sequence ID" value="NZ_AVPF01000058.1"/>
</dbReference>
<dbReference type="Proteomes" id="UP000030403">
    <property type="component" value="Unassembled WGS sequence"/>
</dbReference>
<proteinExistence type="predicted"/>
<feature type="transmembrane region" description="Helical" evidence="1">
    <location>
        <begin position="12"/>
        <end position="31"/>
    </location>
</feature>
<dbReference type="EMBL" id="AVPF01000058">
    <property type="protein sequence ID" value="KGX84348.1"/>
    <property type="molecule type" value="Genomic_DNA"/>
</dbReference>
<comment type="caution">
    <text evidence="2">The sequence shown here is derived from an EMBL/GenBank/DDBJ whole genome shotgun (WGS) entry which is preliminary data.</text>
</comment>
<keyword evidence="1" id="KW-1133">Transmembrane helix</keyword>
<gene>
    <name evidence="2" type="ORF">N783_17185</name>
</gene>
<keyword evidence="3" id="KW-1185">Reference proteome</keyword>
<name>A0A0A5FZT6_9BACI</name>
<dbReference type="AlphaFoldDB" id="A0A0A5FZT6"/>
<dbReference type="eggNOG" id="ENOG50318CY">
    <property type="taxonomic scope" value="Bacteria"/>
</dbReference>
<organism evidence="2 3">
    <name type="scientific">Pontibacillus marinus BH030004 = DSM 16465</name>
    <dbReference type="NCBI Taxonomy" id="1385511"/>
    <lineage>
        <taxon>Bacteria</taxon>
        <taxon>Bacillati</taxon>
        <taxon>Bacillota</taxon>
        <taxon>Bacilli</taxon>
        <taxon>Bacillales</taxon>
        <taxon>Bacillaceae</taxon>
        <taxon>Pontibacillus</taxon>
    </lineage>
</organism>
<accession>A0A0A5FZT6</accession>
<feature type="transmembrane region" description="Helical" evidence="1">
    <location>
        <begin position="69"/>
        <end position="89"/>
    </location>
</feature>
<feature type="transmembrane region" description="Helical" evidence="1">
    <location>
        <begin position="43"/>
        <end position="62"/>
    </location>
</feature>
<dbReference type="Pfam" id="PF12670">
    <property type="entry name" value="DUF3792"/>
    <property type="match status" value="1"/>
</dbReference>
<dbReference type="STRING" id="1385511.GCA_000425225_02351"/>
<dbReference type="InterPro" id="IPR023804">
    <property type="entry name" value="DUF3792_TM"/>
</dbReference>
<sequence>MFQERMKALGYGWVTILVMMLASSLVLALFLRFTDMTAGTLQWVTLVLGLLTLFIGGFVSGAKGKERGWMLGLFTGLGFVLIVLLFQYLGYQKGMSTTQMMYQGGYTLAAMLGGVIGVNMAGDKQS</sequence>
<keyword evidence="1" id="KW-0812">Transmembrane</keyword>
<evidence type="ECO:0000313" key="3">
    <source>
        <dbReference type="Proteomes" id="UP000030403"/>
    </source>
</evidence>
<dbReference type="OrthoDB" id="2988991at2"/>
<keyword evidence="1" id="KW-0472">Membrane</keyword>